<dbReference type="AlphaFoldDB" id="E1QL76"/>
<name>E1QL76_DESB2</name>
<dbReference type="eggNOG" id="COG3272">
    <property type="taxonomic scope" value="Bacteria"/>
</dbReference>
<dbReference type="Pfam" id="PF08349">
    <property type="entry name" value="DUF1722"/>
    <property type="match status" value="1"/>
</dbReference>
<reference evidence="2 3" key="1">
    <citation type="journal article" date="2010" name="Stand. Genomic Sci.">
        <title>Complete genome sequence of Desulfarculus baarsii type strain (2st14).</title>
        <authorList>
            <person name="Sun H."/>
            <person name="Spring S."/>
            <person name="Lapidus A."/>
            <person name="Davenport K."/>
            <person name="Del Rio T.G."/>
            <person name="Tice H."/>
            <person name="Nolan M."/>
            <person name="Copeland A."/>
            <person name="Cheng J.F."/>
            <person name="Lucas S."/>
            <person name="Tapia R."/>
            <person name="Goodwin L."/>
            <person name="Pitluck S."/>
            <person name="Ivanova N."/>
            <person name="Pagani I."/>
            <person name="Mavromatis K."/>
            <person name="Ovchinnikova G."/>
            <person name="Pati A."/>
            <person name="Chen A."/>
            <person name="Palaniappan K."/>
            <person name="Hauser L."/>
            <person name="Chang Y.J."/>
            <person name="Jeffries C.D."/>
            <person name="Detter J.C."/>
            <person name="Han C."/>
            <person name="Rohde M."/>
            <person name="Brambilla E."/>
            <person name="Goker M."/>
            <person name="Woyke T."/>
            <person name="Bristow J."/>
            <person name="Eisen J.A."/>
            <person name="Markowitz V."/>
            <person name="Hugenholtz P."/>
            <person name="Kyrpides N.C."/>
            <person name="Klenk H.P."/>
            <person name="Land M."/>
        </authorList>
    </citation>
    <scope>NUCLEOTIDE SEQUENCE [LARGE SCALE GENOMIC DNA]</scope>
    <source>
        <strain evidence="3">ATCC 33931 / DSM 2075 / LMG 7858 / VKM B-1802 / 2st14</strain>
    </source>
</reference>
<dbReference type="HOGENOM" id="CLU_076318_0_1_7"/>
<evidence type="ECO:0000259" key="1">
    <source>
        <dbReference type="Pfam" id="PF08349"/>
    </source>
</evidence>
<dbReference type="OrthoDB" id="495783at2"/>
<dbReference type="Pfam" id="PF04463">
    <property type="entry name" value="2-thiour_desulf"/>
    <property type="match status" value="1"/>
</dbReference>
<dbReference type="Proteomes" id="UP000009047">
    <property type="component" value="Chromosome"/>
</dbReference>
<dbReference type="InterPro" id="IPR013560">
    <property type="entry name" value="DUF1722"/>
</dbReference>
<dbReference type="KEGG" id="dbr:Deba_1976"/>
<sequence>MRQFARPKVALSQCLGSTACRWNGAAIDDPFVRRLAAHVDFLPVCPEMAIGLGAPRAPLRVVDDGSGPRLLQPATGLDHTRAMVEFCQNHLAGLTAVDGFLLKDRSPSCGPHGVRIYAGPQKGASSRQGGDFFGLMAQQTHPRAAIETEGRLRNFTLREHFLTKLFTLAAFGQVAASERLSALVEFQAANKLLLMAYNQQAMRALGRVVAAGRDADWPTLTAQYANVLQQALARQASRANHQNALQHAMGWFKKDLTGPEKAHFLDLLAKYRAGKAPLAVLQALVAGWAIRHQNSYLAGQSYLRPYPEDLLDLGDSGKGRDF</sequence>
<keyword evidence="3" id="KW-1185">Reference proteome</keyword>
<accession>E1QL76</accession>
<dbReference type="PROSITE" id="PS51257">
    <property type="entry name" value="PROKAR_LIPOPROTEIN"/>
    <property type="match status" value="1"/>
</dbReference>
<gene>
    <name evidence="2" type="ordered locus">Deba_1976</name>
</gene>
<dbReference type="eggNOG" id="COG1683">
    <property type="taxonomic scope" value="Bacteria"/>
</dbReference>
<organism evidence="2 3">
    <name type="scientific">Desulfarculus baarsii (strain ATCC 33931 / DSM 2075 / LMG 7858 / VKM B-1802 / 2st14)</name>
    <dbReference type="NCBI Taxonomy" id="644282"/>
    <lineage>
        <taxon>Bacteria</taxon>
        <taxon>Pseudomonadati</taxon>
        <taxon>Thermodesulfobacteriota</taxon>
        <taxon>Desulfarculia</taxon>
        <taxon>Desulfarculales</taxon>
        <taxon>Desulfarculaceae</taxon>
        <taxon>Desulfarculus</taxon>
    </lineage>
</organism>
<feature type="domain" description="DUF1722" evidence="1">
    <location>
        <begin position="191"/>
        <end position="307"/>
    </location>
</feature>
<dbReference type="EMBL" id="CP002085">
    <property type="protein sequence ID" value="ADK85341.1"/>
    <property type="molecule type" value="Genomic_DNA"/>
</dbReference>
<proteinExistence type="predicted"/>
<dbReference type="RefSeq" id="WP_013258782.1">
    <property type="nucleotide sequence ID" value="NC_014365.1"/>
</dbReference>
<evidence type="ECO:0000313" key="3">
    <source>
        <dbReference type="Proteomes" id="UP000009047"/>
    </source>
</evidence>
<dbReference type="PANTHER" id="PTHR30087:SF0">
    <property type="entry name" value="INNER MEMBRANE PROTEIN"/>
    <property type="match status" value="1"/>
</dbReference>
<dbReference type="PANTHER" id="PTHR30087">
    <property type="entry name" value="INNER MEMBRANE PROTEIN"/>
    <property type="match status" value="1"/>
</dbReference>
<dbReference type="STRING" id="644282.Deba_1976"/>
<dbReference type="InterPro" id="IPR007553">
    <property type="entry name" value="2-thiour_desulf"/>
</dbReference>
<evidence type="ECO:0000313" key="2">
    <source>
        <dbReference type="EMBL" id="ADK85341.1"/>
    </source>
</evidence>
<protein>
    <recommendedName>
        <fullName evidence="1">DUF1722 domain-containing protein</fullName>
    </recommendedName>
</protein>